<name>A0AAP5I6S8_9CYAN</name>
<keyword evidence="2" id="KW-1185">Reference proteome</keyword>
<protein>
    <submittedName>
        <fullName evidence="1">Uncharacterized protein</fullName>
    </submittedName>
</protein>
<dbReference type="EMBL" id="JAALHA020000007">
    <property type="protein sequence ID" value="MDR9896078.1"/>
    <property type="molecule type" value="Genomic_DNA"/>
</dbReference>
<accession>A0AAP5I6S8</accession>
<reference evidence="2" key="1">
    <citation type="journal article" date="2021" name="Science">
        <title>Hunting the eagle killer: A cyanobacterial neurotoxin causes vacuolar myelinopathy.</title>
        <authorList>
            <person name="Breinlinger S."/>
            <person name="Phillips T.J."/>
            <person name="Haram B.N."/>
            <person name="Mares J."/>
            <person name="Martinez Yerena J.A."/>
            <person name="Hrouzek P."/>
            <person name="Sobotka R."/>
            <person name="Henderson W.M."/>
            <person name="Schmieder P."/>
            <person name="Williams S.M."/>
            <person name="Lauderdale J.D."/>
            <person name="Wilde H.D."/>
            <person name="Gerrin W."/>
            <person name="Kust A."/>
            <person name="Washington J.W."/>
            <person name="Wagner C."/>
            <person name="Geier B."/>
            <person name="Liebeke M."/>
            <person name="Enke H."/>
            <person name="Niedermeyer T.H.J."/>
            <person name="Wilde S.B."/>
        </authorList>
    </citation>
    <scope>NUCLEOTIDE SEQUENCE [LARGE SCALE GENOMIC DNA]</scope>
    <source>
        <strain evidence="2">Thurmond2011</strain>
    </source>
</reference>
<comment type="caution">
    <text evidence="1">The sequence shown here is derived from an EMBL/GenBank/DDBJ whole genome shotgun (WGS) entry which is preliminary data.</text>
</comment>
<evidence type="ECO:0000313" key="1">
    <source>
        <dbReference type="EMBL" id="MDR9896078.1"/>
    </source>
</evidence>
<proteinExistence type="predicted"/>
<dbReference type="AlphaFoldDB" id="A0AAP5I6S8"/>
<dbReference type="RefSeq" id="WP_208340087.1">
    <property type="nucleotide sequence ID" value="NZ_CAWQFN010000602.1"/>
</dbReference>
<evidence type="ECO:0000313" key="2">
    <source>
        <dbReference type="Proteomes" id="UP000667802"/>
    </source>
</evidence>
<organism evidence="1 2">
    <name type="scientific">Aetokthonos hydrillicola Thurmond2011</name>
    <dbReference type="NCBI Taxonomy" id="2712845"/>
    <lineage>
        <taxon>Bacteria</taxon>
        <taxon>Bacillati</taxon>
        <taxon>Cyanobacteriota</taxon>
        <taxon>Cyanophyceae</taxon>
        <taxon>Nostocales</taxon>
        <taxon>Hapalosiphonaceae</taxon>
        <taxon>Aetokthonos</taxon>
    </lineage>
</organism>
<gene>
    <name evidence="1" type="ORF">G7B40_016115</name>
</gene>
<sequence>MTKPEDQTKDAYKRIVESASRLKVQLNEQELERWMKAITEATGDEDIVVDKETGVFGHKVTMLDFDPQEVARFRAIGKIVEFDDIPGVVETALALSGSAAQSKIQSYPGDCDYFERVNIIAPTRAEACQILSQLMREKSLKALSGPNYQLIEVKFGSYPQQVIRGEHTLRAGSPITWLPNDIVAGQIEATDMLGNPVVITWDSVAHDPGWCKLDWLIADTIRGQLCNAGNMLDVTWEAPDGTITPLDGYLDGYFQEVYLDAESVPIFSKLVKHVSTDVMDDYVARLENEVKKCLKTDDLNYGKAAKRMYNIFRLNGRYEEAAFLRELFDEPASLLYQVHALVRTVQEARDKATVFDIENILDQTDELIIAVVKVLEGEEELEIVRYLLRIYRILCRQEPGTRLSSEVDVAQAEVMKIVNNFFYEKMTGLPTIKAYLEAAQGLRAGK</sequence>
<dbReference type="Proteomes" id="UP000667802">
    <property type="component" value="Unassembled WGS sequence"/>
</dbReference>